<evidence type="ECO:0000256" key="7">
    <source>
        <dbReference type="ARBA" id="ARBA00029447"/>
    </source>
</evidence>
<dbReference type="Gene3D" id="1.10.287.950">
    <property type="entry name" value="Methyl-accepting chemotaxis protein"/>
    <property type="match status" value="1"/>
</dbReference>
<comment type="similarity">
    <text evidence="7">Belongs to the methyl-accepting chemotaxis (MCP) protein family.</text>
</comment>
<dbReference type="FunFam" id="1.10.287.950:FF:000001">
    <property type="entry name" value="Methyl-accepting chemotaxis sensory transducer"/>
    <property type="match status" value="1"/>
</dbReference>
<evidence type="ECO:0000313" key="12">
    <source>
        <dbReference type="Proteomes" id="UP000307702"/>
    </source>
</evidence>
<protein>
    <submittedName>
        <fullName evidence="11">Methyl-accepting chemotaxis protein</fullName>
    </submittedName>
</protein>
<dbReference type="InterPro" id="IPR003660">
    <property type="entry name" value="HAMP_dom"/>
</dbReference>
<dbReference type="Gene3D" id="3.30.450.20">
    <property type="entry name" value="PAS domain"/>
    <property type="match status" value="1"/>
</dbReference>
<evidence type="ECO:0000259" key="9">
    <source>
        <dbReference type="PROSITE" id="PS50111"/>
    </source>
</evidence>
<dbReference type="InterPro" id="IPR004090">
    <property type="entry name" value="Chemotax_Me-accpt_rcpt"/>
</dbReference>
<sequence length="550" mass="59313">MFINMFRLLTIKTKLMLIIAVAILAVISSKTVSLNDLWTSLNDNKRSELKNITEVAYSIITEQDALVKQNKISLAQAQLNAKKSIAALTYGKGEYFFLFDQQYNMVMHPRDASLEKSSQENLVGANGVPFFKNMIDESVQSGESFVNYVWPRAGESEPVSKTSYGKFYAPWGWGVATGLYTDDIDALYLDELKAAGVSTFVVLLVLIGCVYKVSSSIIEPLETIENQLILISETKDLSLRASAEGKDELADMGRALNSMLDSFNNTLAEMLSAAHQVASSSTELSATTNQTLMSLESQKSETLQVASAMTQMSATVHEVANNTSEAAQATHGASNATNTGKSVLLVTKQSVQDLVGKLNSAESLIYNLEKQTANISSILTVISGIAEQTNLLALNAAIEAARAGEQGRGFAVVADEVRSLSSRTHESTNEIHQVISELQAGSLSAVKAMKESKQAADLVEEQTNEAEQALANILTAVEHIDAMASQIAVASEQQSSVAEEVNRNINNISQISEETATGGEQTAIASEELAQLATRMTDNIQQFTLSAKHA</sequence>
<dbReference type="OrthoDB" id="2489132at2"/>
<keyword evidence="3" id="KW-0812">Transmembrane</keyword>
<gene>
    <name evidence="11" type="ORF">FCS21_04995</name>
</gene>
<accession>A0A8H2PKM1</accession>
<reference evidence="11 12" key="1">
    <citation type="submission" date="2019-05" db="EMBL/GenBank/DDBJ databases">
        <title>Colwellia ponticola sp. nov., isolated from seawater.</title>
        <authorList>
            <person name="Yoon J.-H."/>
        </authorList>
    </citation>
    <scope>NUCLEOTIDE SEQUENCE [LARGE SCALE GENOMIC DNA]</scope>
    <source>
        <strain evidence="11 12">OISW-25</strain>
    </source>
</reference>
<keyword evidence="12" id="KW-1185">Reference proteome</keyword>
<dbReference type="GO" id="GO:0005886">
    <property type="term" value="C:plasma membrane"/>
    <property type="evidence" value="ECO:0007669"/>
    <property type="project" value="UniProtKB-SubCell"/>
</dbReference>
<dbReference type="PANTHER" id="PTHR32089">
    <property type="entry name" value="METHYL-ACCEPTING CHEMOTAXIS PROTEIN MCPB"/>
    <property type="match status" value="1"/>
</dbReference>
<keyword evidence="2" id="KW-1003">Cell membrane</keyword>
<dbReference type="InterPro" id="IPR033480">
    <property type="entry name" value="sCache_2"/>
</dbReference>
<dbReference type="PRINTS" id="PR00260">
    <property type="entry name" value="CHEMTRNSDUCR"/>
</dbReference>
<dbReference type="SUPFAM" id="SSF58104">
    <property type="entry name" value="Methyl-accepting chemotaxis protein (MCP) signaling domain"/>
    <property type="match status" value="1"/>
</dbReference>
<evidence type="ECO:0000256" key="1">
    <source>
        <dbReference type="ARBA" id="ARBA00004651"/>
    </source>
</evidence>
<evidence type="ECO:0000256" key="6">
    <source>
        <dbReference type="ARBA" id="ARBA00023224"/>
    </source>
</evidence>
<dbReference type="SMART" id="SM00283">
    <property type="entry name" value="MA"/>
    <property type="match status" value="1"/>
</dbReference>
<dbReference type="GO" id="GO:0007165">
    <property type="term" value="P:signal transduction"/>
    <property type="evidence" value="ECO:0007669"/>
    <property type="project" value="UniProtKB-KW"/>
</dbReference>
<dbReference type="Pfam" id="PF17200">
    <property type="entry name" value="sCache_2"/>
    <property type="match status" value="1"/>
</dbReference>
<keyword evidence="5" id="KW-0472">Membrane</keyword>
<dbReference type="PANTHER" id="PTHR32089:SF120">
    <property type="entry name" value="METHYL-ACCEPTING CHEMOTAXIS PROTEIN TLPQ"/>
    <property type="match status" value="1"/>
</dbReference>
<evidence type="ECO:0000256" key="2">
    <source>
        <dbReference type="ARBA" id="ARBA00022475"/>
    </source>
</evidence>
<proteinExistence type="inferred from homology"/>
<dbReference type="AlphaFoldDB" id="A0A8H2PKM1"/>
<dbReference type="Pfam" id="PF00015">
    <property type="entry name" value="MCPsignal"/>
    <property type="match status" value="1"/>
</dbReference>
<feature type="domain" description="Methyl-accepting transducer" evidence="9">
    <location>
        <begin position="273"/>
        <end position="509"/>
    </location>
</feature>
<comment type="caution">
    <text evidence="11">The sequence shown here is derived from an EMBL/GenBank/DDBJ whole genome shotgun (WGS) entry which is preliminary data.</text>
</comment>
<dbReference type="CDD" id="cd06225">
    <property type="entry name" value="HAMP"/>
    <property type="match status" value="1"/>
</dbReference>
<dbReference type="SMART" id="SM00304">
    <property type="entry name" value="HAMP"/>
    <property type="match status" value="1"/>
</dbReference>
<dbReference type="InterPro" id="IPR004089">
    <property type="entry name" value="MCPsignal_dom"/>
</dbReference>
<dbReference type="CDD" id="cd11386">
    <property type="entry name" value="MCP_signal"/>
    <property type="match status" value="1"/>
</dbReference>
<dbReference type="Pfam" id="PF00672">
    <property type="entry name" value="HAMP"/>
    <property type="match status" value="1"/>
</dbReference>
<evidence type="ECO:0000256" key="3">
    <source>
        <dbReference type="ARBA" id="ARBA00022692"/>
    </source>
</evidence>
<organism evidence="11 12">
    <name type="scientific">Colwellia ponticola</name>
    <dbReference type="NCBI Taxonomy" id="2304625"/>
    <lineage>
        <taxon>Bacteria</taxon>
        <taxon>Pseudomonadati</taxon>
        <taxon>Pseudomonadota</taxon>
        <taxon>Gammaproteobacteria</taxon>
        <taxon>Alteromonadales</taxon>
        <taxon>Colwelliaceae</taxon>
        <taxon>Colwellia</taxon>
    </lineage>
</organism>
<evidence type="ECO:0000256" key="4">
    <source>
        <dbReference type="ARBA" id="ARBA00022989"/>
    </source>
</evidence>
<evidence type="ECO:0000313" key="11">
    <source>
        <dbReference type="EMBL" id="TMM46323.1"/>
    </source>
</evidence>
<comment type="subcellular location">
    <subcellularLocation>
        <location evidence="1">Cell membrane</location>
        <topology evidence="1">Multi-pass membrane protein</topology>
    </subcellularLocation>
</comment>
<dbReference type="EMBL" id="SZVP01000003">
    <property type="protein sequence ID" value="TMM46323.1"/>
    <property type="molecule type" value="Genomic_DNA"/>
</dbReference>
<name>A0A8H2PKM1_9GAMM</name>
<dbReference type="GO" id="GO:0004888">
    <property type="term" value="F:transmembrane signaling receptor activity"/>
    <property type="evidence" value="ECO:0007669"/>
    <property type="project" value="InterPro"/>
</dbReference>
<evidence type="ECO:0000256" key="8">
    <source>
        <dbReference type="PROSITE-ProRule" id="PRU00284"/>
    </source>
</evidence>
<dbReference type="PROSITE" id="PS50885">
    <property type="entry name" value="HAMP"/>
    <property type="match status" value="1"/>
</dbReference>
<dbReference type="Proteomes" id="UP000307702">
    <property type="component" value="Unassembled WGS sequence"/>
</dbReference>
<dbReference type="SMART" id="SM01049">
    <property type="entry name" value="Cache_2"/>
    <property type="match status" value="1"/>
</dbReference>
<evidence type="ECO:0000256" key="5">
    <source>
        <dbReference type="ARBA" id="ARBA00023136"/>
    </source>
</evidence>
<keyword evidence="6 8" id="KW-0807">Transducer</keyword>
<dbReference type="GO" id="GO:0006935">
    <property type="term" value="P:chemotaxis"/>
    <property type="evidence" value="ECO:0007669"/>
    <property type="project" value="InterPro"/>
</dbReference>
<dbReference type="PROSITE" id="PS50111">
    <property type="entry name" value="CHEMOTAXIS_TRANSDUC_2"/>
    <property type="match status" value="1"/>
</dbReference>
<evidence type="ECO:0000259" key="10">
    <source>
        <dbReference type="PROSITE" id="PS50885"/>
    </source>
</evidence>
<keyword evidence="4" id="KW-1133">Transmembrane helix</keyword>
<feature type="domain" description="HAMP" evidence="10">
    <location>
        <begin position="215"/>
        <end position="268"/>
    </location>
</feature>